<dbReference type="EMBL" id="RJVO01000001">
    <property type="protein sequence ID" value="ROH93090.1"/>
    <property type="molecule type" value="Genomic_DNA"/>
</dbReference>
<evidence type="ECO:0000256" key="1">
    <source>
        <dbReference type="ARBA" id="ARBA00022763"/>
    </source>
</evidence>
<sequence>MLWLCLDFPALGREALGVEASVAVLGAHGSHRWLITEVAGGPAGKTLPAGLSLAEARSRSPELPTRPRQPEAEREQLEALAHALYRFGSPVVAEVLEPAEPFALPRWRVSVEIGASLSLFGGVEALREQVLLDLLDWHCAARLGIAPSRLAAGVLAEAGETTPCLRAEDLPTRLNPLPIGLLPWPAATRDALASVGLARLGALFAAPPETLRQRFGAEVPRDLERLLARRAEPYRAIEPPPVFAARFELHGEVDNVETLLFPLKRLTQRYAAYLSARAVTAMHCRLELRHDLGAPTVVPLQLLSPSRDAGRWFEILRERLYRQPPNRAVRELHLSATDFLPISGSQAALFDAHRLSRERQALLEKLIARYGEPNLWRPALRGDHRPERAWAATGLGQPVVSPPPLPPAATSPLLQRGDSSDALPPPPAGEGWGGGGLRKQSTTQGPPNRPPPSLPPPAGGGTHPRRRPLWLLRQAKPIAQPPAEGLPERIETGWWDGAPAHRDYHRVTLGERSGWVYRDLDDGRWYLQGLWE</sequence>
<keyword evidence="1" id="KW-0227">DNA damage</keyword>
<dbReference type="PANTHER" id="PTHR35369:SF2">
    <property type="entry name" value="BLR3025 PROTEIN"/>
    <property type="match status" value="1"/>
</dbReference>
<dbReference type="InterPro" id="IPR043502">
    <property type="entry name" value="DNA/RNA_pol_sf"/>
</dbReference>
<feature type="compositionally biased region" description="Pro residues" evidence="2">
    <location>
        <begin position="447"/>
        <end position="458"/>
    </location>
</feature>
<feature type="region of interest" description="Disordered" evidence="2">
    <location>
        <begin position="395"/>
        <end position="465"/>
    </location>
</feature>
<proteinExistence type="predicted"/>
<dbReference type="PANTHER" id="PTHR35369">
    <property type="entry name" value="BLR3025 PROTEIN-RELATED"/>
    <property type="match status" value="1"/>
</dbReference>
<dbReference type="GO" id="GO:0006281">
    <property type="term" value="P:DNA repair"/>
    <property type="evidence" value="ECO:0007669"/>
    <property type="project" value="TreeGrafter"/>
</dbReference>
<comment type="caution">
    <text evidence="3">The sequence shown here is derived from an EMBL/GenBank/DDBJ whole genome shotgun (WGS) entry which is preliminary data.</text>
</comment>
<keyword evidence="4" id="KW-1185">Reference proteome</keyword>
<dbReference type="Proteomes" id="UP000282106">
    <property type="component" value="Unassembled WGS sequence"/>
</dbReference>
<dbReference type="InParanoid" id="A0A3N0VK65"/>
<evidence type="ECO:0000313" key="4">
    <source>
        <dbReference type="Proteomes" id="UP000282106"/>
    </source>
</evidence>
<feature type="compositionally biased region" description="Pro residues" evidence="2">
    <location>
        <begin position="400"/>
        <end position="409"/>
    </location>
</feature>
<dbReference type="SUPFAM" id="SSF56672">
    <property type="entry name" value="DNA/RNA polymerases"/>
    <property type="match status" value="1"/>
</dbReference>
<dbReference type="RefSeq" id="WP_123209942.1">
    <property type="nucleotide sequence ID" value="NZ_RJVO01000001.1"/>
</dbReference>
<gene>
    <name evidence="3" type="ORF">ED208_00710</name>
</gene>
<dbReference type="InterPro" id="IPR050356">
    <property type="entry name" value="SulA_CellDiv_inhibitor"/>
</dbReference>
<dbReference type="AlphaFoldDB" id="A0A3N0VK65"/>
<organism evidence="3 4">
    <name type="scientific">Stagnimonas aquatica</name>
    <dbReference type="NCBI Taxonomy" id="2689987"/>
    <lineage>
        <taxon>Bacteria</taxon>
        <taxon>Pseudomonadati</taxon>
        <taxon>Pseudomonadota</taxon>
        <taxon>Gammaproteobacteria</taxon>
        <taxon>Nevskiales</taxon>
        <taxon>Nevskiaceae</taxon>
        <taxon>Stagnimonas</taxon>
    </lineage>
</organism>
<evidence type="ECO:0000313" key="3">
    <source>
        <dbReference type="EMBL" id="ROH93090.1"/>
    </source>
</evidence>
<protein>
    <submittedName>
        <fullName evidence="3">DNA polymerase Y family protein</fullName>
    </submittedName>
</protein>
<dbReference type="CDD" id="cd03468">
    <property type="entry name" value="PolY_like"/>
    <property type="match status" value="1"/>
</dbReference>
<name>A0A3N0VK65_9GAMM</name>
<accession>A0A3N0VK65</accession>
<evidence type="ECO:0000256" key="2">
    <source>
        <dbReference type="SAM" id="MobiDB-lite"/>
    </source>
</evidence>
<reference evidence="3 4" key="1">
    <citation type="submission" date="2018-10" db="EMBL/GenBank/DDBJ databases">
        <authorList>
            <person name="Chen W.-M."/>
        </authorList>
    </citation>
    <scope>NUCLEOTIDE SEQUENCE [LARGE SCALE GENOMIC DNA]</scope>
    <source>
        <strain evidence="3 4">THS-13</strain>
    </source>
</reference>